<gene>
    <name evidence="2" type="ORF">AVDCRST_MAG93-2248</name>
</gene>
<dbReference type="EMBL" id="CADCTR010000762">
    <property type="protein sequence ID" value="CAA9262463.1"/>
    <property type="molecule type" value="Genomic_DNA"/>
</dbReference>
<name>A0A6J4IUM1_9CHLR</name>
<evidence type="ECO:0000256" key="1">
    <source>
        <dbReference type="SAM" id="MobiDB-lite"/>
    </source>
</evidence>
<proteinExistence type="predicted"/>
<protein>
    <submittedName>
        <fullName evidence="2">Uncharacterized protein</fullName>
    </submittedName>
</protein>
<reference evidence="2" key="1">
    <citation type="submission" date="2020-02" db="EMBL/GenBank/DDBJ databases">
        <authorList>
            <person name="Meier V. D."/>
        </authorList>
    </citation>
    <scope>NUCLEOTIDE SEQUENCE</scope>
    <source>
        <strain evidence="2">AVDCRST_MAG93</strain>
    </source>
</reference>
<feature type="non-terminal residue" evidence="2">
    <location>
        <position position="1"/>
    </location>
</feature>
<evidence type="ECO:0000313" key="2">
    <source>
        <dbReference type="EMBL" id="CAA9262463.1"/>
    </source>
</evidence>
<feature type="non-terminal residue" evidence="2">
    <location>
        <position position="25"/>
    </location>
</feature>
<organism evidence="2">
    <name type="scientific">uncultured Chloroflexia bacterium</name>
    <dbReference type="NCBI Taxonomy" id="1672391"/>
    <lineage>
        <taxon>Bacteria</taxon>
        <taxon>Bacillati</taxon>
        <taxon>Chloroflexota</taxon>
        <taxon>Chloroflexia</taxon>
        <taxon>environmental samples</taxon>
    </lineage>
</organism>
<feature type="region of interest" description="Disordered" evidence="1">
    <location>
        <begin position="1"/>
        <end position="25"/>
    </location>
</feature>
<sequence length="25" mass="2503">GDGGGHDSRGHEQDHGPSACSRGLL</sequence>
<feature type="compositionally biased region" description="Basic and acidic residues" evidence="1">
    <location>
        <begin position="1"/>
        <end position="15"/>
    </location>
</feature>
<accession>A0A6J4IUM1</accession>
<dbReference type="AlphaFoldDB" id="A0A6J4IUM1"/>